<name>A0ABW6T1T8_9ACTN</name>
<dbReference type="SUPFAM" id="SSF53474">
    <property type="entry name" value="alpha/beta-Hydrolases"/>
    <property type="match status" value="1"/>
</dbReference>
<organism evidence="3 4">
    <name type="scientific">Microtetraspora malaysiensis</name>
    <dbReference type="NCBI Taxonomy" id="161358"/>
    <lineage>
        <taxon>Bacteria</taxon>
        <taxon>Bacillati</taxon>
        <taxon>Actinomycetota</taxon>
        <taxon>Actinomycetes</taxon>
        <taxon>Streptosporangiales</taxon>
        <taxon>Streptosporangiaceae</taxon>
        <taxon>Microtetraspora</taxon>
    </lineage>
</organism>
<dbReference type="NCBIfam" id="TIGR00976">
    <property type="entry name" value="CocE_NonD"/>
    <property type="match status" value="1"/>
</dbReference>
<dbReference type="InterPro" id="IPR000383">
    <property type="entry name" value="Xaa-Pro-like_dom"/>
</dbReference>
<dbReference type="InterPro" id="IPR008979">
    <property type="entry name" value="Galactose-bd-like_sf"/>
</dbReference>
<proteinExistence type="predicted"/>
<evidence type="ECO:0000313" key="4">
    <source>
        <dbReference type="Proteomes" id="UP001602013"/>
    </source>
</evidence>
<dbReference type="Gene3D" id="3.40.50.1820">
    <property type="entry name" value="alpha/beta hydrolase"/>
    <property type="match status" value="1"/>
</dbReference>
<evidence type="ECO:0000259" key="2">
    <source>
        <dbReference type="SMART" id="SM00939"/>
    </source>
</evidence>
<dbReference type="EMBL" id="JBIASD010000041">
    <property type="protein sequence ID" value="MFF3671178.1"/>
    <property type="molecule type" value="Genomic_DNA"/>
</dbReference>
<dbReference type="InterPro" id="IPR005674">
    <property type="entry name" value="CocE/Ser_esterase"/>
</dbReference>
<dbReference type="RefSeq" id="WP_387417373.1">
    <property type="nucleotide sequence ID" value="NZ_JBIASD010000041.1"/>
</dbReference>
<keyword evidence="1 3" id="KW-0378">Hydrolase</keyword>
<gene>
    <name evidence="3" type="ORF">ACFYXI_36895</name>
</gene>
<comment type="caution">
    <text evidence="3">The sequence shown here is derived from an EMBL/GenBank/DDBJ whole genome shotgun (WGS) entry which is preliminary data.</text>
</comment>
<dbReference type="Pfam" id="PF02129">
    <property type="entry name" value="Peptidase_S15"/>
    <property type="match status" value="1"/>
</dbReference>
<feature type="domain" description="Xaa-Pro dipeptidyl-peptidase C-terminal" evidence="2">
    <location>
        <begin position="317"/>
        <end position="547"/>
    </location>
</feature>
<dbReference type="InterPro" id="IPR029058">
    <property type="entry name" value="AB_hydrolase_fold"/>
</dbReference>
<sequence length="577" mass="62873">MNQRAKDRTLGQRLADLLWTKYARLPASTSDYSVTRNVRIPMRDGVELFANLLEPKGPASGTILVSSPYGYNVMGSAITGGMFACRGYRVVLIRWRGTFGSGGTFEPHMREADDAADIVAWMREQPWFDGRFATHGFSSVGFAAWALLMDSPPELATAVIACAPHNFGAFVYTGGAFLLSTVFEWSFATTKQEEPILPRIFAVLSSRGRIKKALAALPLVDAAEKLMDGKAPWYREWVSRRDLGAPWWKRADLTEALDRVHVPVLLQGGWQDGFLRQTLAGYARLAERGVDVALTMGPWTHAQGGAEGARILLPEALAWFDEHLARSSDRRRATPVKVFVSGPGEGWRDLPAWPPATVEQILYPRSGELLAAQPADVGEVSEFTYDPAQPTPTYGGAFVTQVSPGLTAGYTDDSALASRSDVLAFTSDPLTTELEVVGSPVVELGHSSDNPFADLFVRVSEVDAQGRSRNVSDGFVRLDPLAPQGLIRMELDAVAHRFARNSRIRLVVAGGSHPRWERNLGTRDDPATSTRMLPSHRTIDLSISRVVVSIRGVDQGGADAVVESELLDQAKAEDAGA</sequence>
<dbReference type="GO" id="GO:0016787">
    <property type="term" value="F:hydrolase activity"/>
    <property type="evidence" value="ECO:0007669"/>
    <property type="project" value="UniProtKB-KW"/>
</dbReference>
<evidence type="ECO:0000256" key="1">
    <source>
        <dbReference type="ARBA" id="ARBA00022801"/>
    </source>
</evidence>
<dbReference type="Pfam" id="PF08530">
    <property type="entry name" value="PepX_C"/>
    <property type="match status" value="1"/>
</dbReference>
<protein>
    <submittedName>
        <fullName evidence="3">CocE/NonD family hydrolase</fullName>
    </submittedName>
</protein>
<reference evidence="3 4" key="1">
    <citation type="submission" date="2024-10" db="EMBL/GenBank/DDBJ databases">
        <title>The Natural Products Discovery Center: Release of the First 8490 Sequenced Strains for Exploring Actinobacteria Biosynthetic Diversity.</title>
        <authorList>
            <person name="Kalkreuter E."/>
            <person name="Kautsar S.A."/>
            <person name="Yang D."/>
            <person name="Bader C.D."/>
            <person name="Teijaro C.N."/>
            <person name="Fluegel L."/>
            <person name="Davis C.M."/>
            <person name="Simpson J.R."/>
            <person name="Lauterbach L."/>
            <person name="Steele A.D."/>
            <person name="Gui C."/>
            <person name="Meng S."/>
            <person name="Li G."/>
            <person name="Viehrig K."/>
            <person name="Ye F."/>
            <person name="Su P."/>
            <person name="Kiefer A.F."/>
            <person name="Nichols A."/>
            <person name="Cepeda A.J."/>
            <person name="Yan W."/>
            <person name="Fan B."/>
            <person name="Jiang Y."/>
            <person name="Adhikari A."/>
            <person name="Zheng C.-J."/>
            <person name="Schuster L."/>
            <person name="Cowan T.M."/>
            <person name="Smanski M.J."/>
            <person name="Chevrette M.G."/>
            <person name="De Carvalho L.P.S."/>
            <person name="Shen B."/>
        </authorList>
    </citation>
    <scope>NUCLEOTIDE SEQUENCE [LARGE SCALE GENOMIC DNA]</scope>
    <source>
        <strain evidence="3 4">NPDC002173</strain>
    </source>
</reference>
<keyword evidence="4" id="KW-1185">Reference proteome</keyword>
<accession>A0ABW6T1T8</accession>
<dbReference type="Proteomes" id="UP001602013">
    <property type="component" value="Unassembled WGS sequence"/>
</dbReference>
<evidence type="ECO:0000313" key="3">
    <source>
        <dbReference type="EMBL" id="MFF3671178.1"/>
    </source>
</evidence>
<dbReference type="Gene3D" id="1.10.3020.10">
    <property type="entry name" value="alpha-amino acid ester hydrolase ( Helical cap domain)"/>
    <property type="match status" value="1"/>
</dbReference>
<dbReference type="SUPFAM" id="SSF49785">
    <property type="entry name" value="Galactose-binding domain-like"/>
    <property type="match status" value="1"/>
</dbReference>
<dbReference type="InterPro" id="IPR013736">
    <property type="entry name" value="Xaa-Pro_dipept_C"/>
</dbReference>
<dbReference type="Gene3D" id="2.60.120.260">
    <property type="entry name" value="Galactose-binding domain-like"/>
    <property type="match status" value="1"/>
</dbReference>
<dbReference type="SMART" id="SM00939">
    <property type="entry name" value="PepX_C"/>
    <property type="match status" value="1"/>
</dbReference>